<dbReference type="KEGG" id="plon:Pla110_40110"/>
<keyword evidence="2" id="KW-1185">Reference proteome</keyword>
<dbReference type="EMBL" id="CP036281">
    <property type="protein sequence ID" value="QDU82256.1"/>
    <property type="molecule type" value="Genomic_DNA"/>
</dbReference>
<reference evidence="1 2" key="1">
    <citation type="submission" date="2019-02" db="EMBL/GenBank/DDBJ databases">
        <title>Deep-cultivation of Planctomycetes and their phenomic and genomic characterization uncovers novel biology.</title>
        <authorList>
            <person name="Wiegand S."/>
            <person name="Jogler M."/>
            <person name="Boedeker C."/>
            <person name="Pinto D."/>
            <person name="Vollmers J."/>
            <person name="Rivas-Marin E."/>
            <person name="Kohn T."/>
            <person name="Peeters S.H."/>
            <person name="Heuer A."/>
            <person name="Rast P."/>
            <person name="Oberbeckmann S."/>
            <person name="Bunk B."/>
            <person name="Jeske O."/>
            <person name="Meyerdierks A."/>
            <person name="Storesund J.E."/>
            <person name="Kallscheuer N."/>
            <person name="Luecker S."/>
            <person name="Lage O.M."/>
            <person name="Pohl T."/>
            <person name="Merkel B.J."/>
            <person name="Hornburger P."/>
            <person name="Mueller R.-W."/>
            <person name="Bruemmer F."/>
            <person name="Labrenz M."/>
            <person name="Spormann A.M."/>
            <person name="Op den Camp H."/>
            <person name="Overmann J."/>
            <person name="Amann R."/>
            <person name="Jetten M.S.M."/>
            <person name="Mascher T."/>
            <person name="Medema M.H."/>
            <person name="Devos D.P."/>
            <person name="Kaster A.-K."/>
            <person name="Ovreas L."/>
            <person name="Rohde M."/>
            <person name="Galperin M.Y."/>
            <person name="Jogler C."/>
        </authorList>
    </citation>
    <scope>NUCLEOTIDE SEQUENCE [LARGE SCALE GENOMIC DNA]</scope>
    <source>
        <strain evidence="1 2">Pla110</strain>
    </source>
</reference>
<protein>
    <submittedName>
        <fullName evidence="1">Uncharacterized protein</fullName>
    </submittedName>
</protein>
<dbReference type="AlphaFoldDB" id="A0A518CSR2"/>
<gene>
    <name evidence="1" type="ORF">Pla110_40110</name>
</gene>
<dbReference type="Proteomes" id="UP000317178">
    <property type="component" value="Chromosome"/>
</dbReference>
<name>A0A518CSR2_9PLAN</name>
<organism evidence="1 2">
    <name type="scientific">Polystyrenella longa</name>
    <dbReference type="NCBI Taxonomy" id="2528007"/>
    <lineage>
        <taxon>Bacteria</taxon>
        <taxon>Pseudomonadati</taxon>
        <taxon>Planctomycetota</taxon>
        <taxon>Planctomycetia</taxon>
        <taxon>Planctomycetales</taxon>
        <taxon>Planctomycetaceae</taxon>
        <taxon>Polystyrenella</taxon>
    </lineage>
</organism>
<proteinExistence type="predicted"/>
<evidence type="ECO:0000313" key="2">
    <source>
        <dbReference type="Proteomes" id="UP000317178"/>
    </source>
</evidence>
<evidence type="ECO:0000313" key="1">
    <source>
        <dbReference type="EMBL" id="QDU82256.1"/>
    </source>
</evidence>
<sequence>MPFAVSHFPAMRVSCDILKMCGRMDTCAKIGDSMAELWYHPD</sequence>
<dbReference type="RefSeq" id="WP_261342284.1">
    <property type="nucleotide sequence ID" value="NZ_CP036281.1"/>
</dbReference>
<accession>A0A518CSR2</accession>